<comment type="caution">
    <text evidence="2">The sequence shown here is derived from an EMBL/GenBank/DDBJ whole genome shotgun (WGS) entry which is preliminary data.</text>
</comment>
<accession>A0A2W4VXR4</accession>
<evidence type="ECO:0000256" key="1">
    <source>
        <dbReference type="SAM" id="Phobius"/>
    </source>
</evidence>
<evidence type="ECO:0000313" key="2">
    <source>
        <dbReference type="EMBL" id="PZO37172.1"/>
    </source>
</evidence>
<sequence>MDYKVLEESPKRLSILINNHKKLAISIALIFTGILIAILAFHGAVPSLLASITGIPKDSLAIGCYIASILALVNGVYGLASPIDSTLSFDKARQQLSVQRRNLFGSNTEEFPLNEVTGVELLRQKNISELVIWIRKNGRFRGTKIELGKSNSDIKLLISRRIISDFLSDQPIQLLHREWVIHNSEDTLAVCHTSGNYRKYSIKKHEKILVCELDGKEISRFDINQIVDIQIEDDKSDEEHTDRIILIMKTGEKEPISNYMDSYGMNASGHEVVVRALRYSLGL</sequence>
<proteinExistence type="predicted"/>
<dbReference type="EMBL" id="QBML01000033">
    <property type="protein sequence ID" value="PZO37172.1"/>
    <property type="molecule type" value="Genomic_DNA"/>
</dbReference>
<protein>
    <submittedName>
        <fullName evidence="2">Uncharacterized protein</fullName>
    </submittedName>
</protein>
<dbReference type="AlphaFoldDB" id="A0A2W4VXR4"/>
<feature type="transmembrane region" description="Helical" evidence="1">
    <location>
        <begin position="23"/>
        <end position="48"/>
    </location>
</feature>
<reference evidence="2 3" key="2">
    <citation type="submission" date="2018-06" db="EMBL/GenBank/DDBJ databases">
        <title>Metagenomic assembly of (sub)arctic Cyanobacteria and their associated microbiome from non-axenic cultures.</title>
        <authorList>
            <person name="Baurain D."/>
        </authorList>
    </citation>
    <scope>NUCLEOTIDE SEQUENCE [LARGE SCALE GENOMIC DNA]</scope>
    <source>
        <strain evidence="2">ULC066bin1</strain>
    </source>
</reference>
<keyword evidence="1" id="KW-1133">Transmembrane helix</keyword>
<feature type="transmembrane region" description="Helical" evidence="1">
    <location>
        <begin position="60"/>
        <end position="80"/>
    </location>
</feature>
<organism evidence="2 3">
    <name type="scientific">Pseudanabaena frigida</name>
    <dbReference type="NCBI Taxonomy" id="945775"/>
    <lineage>
        <taxon>Bacteria</taxon>
        <taxon>Bacillati</taxon>
        <taxon>Cyanobacteriota</taxon>
        <taxon>Cyanophyceae</taxon>
        <taxon>Pseudanabaenales</taxon>
        <taxon>Pseudanabaenaceae</taxon>
        <taxon>Pseudanabaena</taxon>
    </lineage>
</organism>
<reference evidence="2 3" key="1">
    <citation type="submission" date="2018-04" db="EMBL/GenBank/DDBJ databases">
        <authorList>
            <person name="Go L.Y."/>
            <person name="Mitchell J.A."/>
        </authorList>
    </citation>
    <scope>NUCLEOTIDE SEQUENCE [LARGE SCALE GENOMIC DNA]</scope>
    <source>
        <strain evidence="2">ULC066bin1</strain>
    </source>
</reference>
<name>A0A2W4VXR4_9CYAN</name>
<dbReference type="Proteomes" id="UP000249467">
    <property type="component" value="Unassembled WGS sequence"/>
</dbReference>
<gene>
    <name evidence="2" type="ORF">DCF19_19410</name>
</gene>
<keyword evidence="1" id="KW-0812">Transmembrane</keyword>
<evidence type="ECO:0000313" key="3">
    <source>
        <dbReference type="Proteomes" id="UP000249467"/>
    </source>
</evidence>
<keyword evidence="1" id="KW-0472">Membrane</keyword>